<feature type="region of interest" description="Disordered" evidence="1">
    <location>
        <begin position="1"/>
        <end position="23"/>
    </location>
</feature>
<accession>A0ABW6UQ56</accession>
<gene>
    <name evidence="2" type="ORF">ACFY1D_29820</name>
</gene>
<proteinExistence type="predicted"/>
<dbReference type="RefSeq" id="WP_387890901.1">
    <property type="nucleotide sequence ID" value="NZ_JBIAWJ010000019.1"/>
</dbReference>
<reference evidence="2 3" key="1">
    <citation type="submission" date="2024-10" db="EMBL/GenBank/DDBJ databases">
        <title>The Natural Products Discovery Center: Release of the First 8490 Sequenced Strains for Exploring Actinobacteria Biosynthetic Diversity.</title>
        <authorList>
            <person name="Kalkreuter E."/>
            <person name="Kautsar S.A."/>
            <person name="Yang D."/>
            <person name="Bader C.D."/>
            <person name="Teijaro C.N."/>
            <person name="Fluegel L."/>
            <person name="Davis C.M."/>
            <person name="Simpson J.R."/>
            <person name="Lauterbach L."/>
            <person name="Steele A.D."/>
            <person name="Gui C."/>
            <person name="Meng S."/>
            <person name="Li G."/>
            <person name="Viehrig K."/>
            <person name="Ye F."/>
            <person name="Su P."/>
            <person name="Kiefer A.F."/>
            <person name="Nichols A."/>
            <person name="Cepeda A.J."/>
            <person name="Yan W."/>
            <person name="Fan B."/>
            <person name="Jiang Y."/>
            <person name="Adhikari A."/>
            <person name="Zheng C.-J."/>
            <person name="Schuster L."/>
            <person name="Cowan T.M."/>
            <person name="Smanski M.J."/>
            <person name="Chevrette M.G."/>
            <person name="De Carvalho L.P.S."/>
            <person name="Shen B."/>
        </authorList>
    </citation>
    <scope>NUCLEOTIDE SEQUENCE [LARGE SCALE GENOMIC DNA]</scope>
    <source>
        <strain evidence="2 3">NPDC001390</strain>
    </source>
</reference>
<organism evidence="2 3">
    <name type="scientific">Streptomyces bluensis</name>
    <dbReference type="NCBI Taxonomy" id="33897"/>
    <lineage>
        <taxon>Bacteria</taxon>
        <taxon>Bacillati</taxon>
        <taxon>Actinomycetota</taxon>
        <taxon>Actinomycetes</taxon>
        <taxon>Kitasatosporales</taxon>
        <taxon>Streptomycetaceae</taxon>
        <taxon>Streptomyces</taxon>
    </lineage>
</organism>
<comment type="caution">
    <text evidence="2">The sequence shown here is derived from an EMBL/GenBank/DDBJ whole genome shotgun (WGS) entry which is preliminary data.</text>
</comment>
<feature type="region of interest" description="Disordered" evidence="1">
    <location>
        <begin position="142"/>
        <end position="191"/>
    </location>
</feature>
<name>A0ABW6UQ56_9ACTN</name>
<keyword evidence="3" id="KW-1185">Reference proteome</keyword>
<feature type="compositionally biased region" description="Polar residues" evidence="1">
    <location>
        <begin position="173"/>
        <end position="183"/>
    </location>
</feature>
<evidence type="ECO:0000313" key="2">
    <source>
        <dbReference type="EMBL" id="MFF4525592.1"/>
    </source>
</evidence>
<evidence type="ECO:0000256" key="1">
    <source>
        <dbReference type="SAM" id="MobiDB-lite"/>
    </source>
</evidence>
<dbReference type="Proteomes" id="UP001602058">
    <property type="component" value="Unassembled WGS sequence"/>
</dbReference>
<evidence type="ECO:0000313" key="3">
    <source>
        <dbReference type="Proteomes" id="UP001602058"/>
    </source>
</evidence>
<sequence length="191" mass="20718">MNLTEPAGPGDGEDLPEDPEPRTRLLPWTGSLGQRCYLIEDGTGHGTLSRIADRVETVQLGLAKQLHERAWEVLVTPTAPTTKIRHLAEQLAQALGDTLLIAESRGARLQHSTAPPPAPAAATPTDYVGIVTSALGQNVGESIRRTCDEYTPSPTSKESTAYDQRPESRSFDQRMSTAETATQKKVREDFG</sequence>
<protein>
    <submittedName>
        <fullName evidence="2">Uncharacterized protein</fullName>
    </submittedName>
</protein>
<dbReference type="EMBL" id="JBIAWJ010000019">
    <property type="protein sequence ID" value="MFF4525592.1"/>
    <property type="molecule type" value="Genomic_DNA"/>
</dbReference>
<feature type="compositionally biased region" description="Polar residues" evidence="1">
    <location>
        <begin position="152"/>
        <end position="162"/>
    </location>
</feature>